<dbReference type="Gene3D" id="3.30.70.1320">
    <property type="entry name" value="Multidrug efflux transporter AcrB pore domain like"/>
    <property type="match status" value="1"/>
</dbReference>
<dbReference type="EMBL" id="JACCKA010000073">
    <property type="protein sequence ID" value="NZA27197.1"/>
    <property type="molecule type" value="Genomic_DNA"/>
</dbReference>
<feature type="transmembrane region" description="Helical" evidence="1">
    <location>
        <begin position="933"/>
        <end position="955"/>
    </location>
</feature>
<dbReference type="SUPFAM" id="SSF82714">
    <property type="entry name" value="Multidrug efflux transporter AcrB TolC docking domain, DN and DC subdomains"/>
    <property type="match status" value="2"/>
</dbReference>
<feature type="transmembrane region" description="Helical" evidence="1">
    <location>
        <begin position="527"/>
        <end position="544"/>
    </location>
</feature>
<feature type="transmembrane region" description="Helical" evidence="1">
    <location>
        <begin position="866"/>
        <end position="885"/>
    </location>
</feature>
<keyword evidence="1" id="KW-1133">Transmembrane helix</keyword>
<feature type="transmembrane region" description="Helical" evidence="1">
    <location>
        <begin position="435"/>
        <end position="455"/>
    </location>
</feature>
<dbReference type="SUPFAM" id="SSF82866">
    <property type="entry name" value="Multidrug efflux transporter AcrB transmembrane domain"/>
    <property type="match status" value="2"/>
</dbReference>
<evidence type="ECO:0000313" key="3">
    <source>
        <dbReference type="Proteomes" id="UP000578091"/>
    </source>
</evidence>
<dbReference type="Gene3D" id="3.30.2090.10">
    <property type="entry name" value="Multidrug efflux transporter AcrB TolC docking domain, DN and DC subdomains"/>
    <property type="match status" value="2"/>
</dbReference>
<dbReference type="AlphaFoldDB" id="A0A853JF24"/>
<feature type="transmembrane region" description="Helical" evidence="1">
    <location>
        <begin position="467"/>
        <end position="491"/>
    </location>
</feature>
<name>A0A853JF24_9GAMM</name>
<dbReference type="Proteomes" id="UP000578091">
    <property type="component" value="Unassembled WGS sequence"/>
</dbReference>
<dbReference type="Gene3D" id="3.30.70.1440">
    <property type="entry name" value="Multidrug efflux transporter AcrB pore domain"/>
    <property type="match status" value="1"/>
</dbReference>
<dbReference type="GO" id="GO:0042910">
    <property type="term" value="F:xenobiotic transmembrane transporter activity"/>
    <property type="evidence" value="ECO:0007669"/>
    <property type="project" value="TreeGrafter"/>
</dbReference>
<keyword evidence="3" id="KW-1185">Reference proteome</keyword>
<feature type="transmembrane region" description="Helical" evidence="1">
    <location>
        <begin position="338"/>
        <end position="357"/>
    </location>
</feature>
<comment type="caution">
    <text evidence="2">The sequence shown here is derived from an EMBL/GenBank/DDBJ whole genome shotgun (WGS) entry which is preliminary data.</text>
</comment>
<dbReference type="PANTHER" id="PTHR32063">
    <property type="match status" value="1"/>
</dbReference>
<dbReference type="Gene3D" id="1.20.1640.10">
    <property type="entry name" value="Multidrug efflux transporter AcrB transmembrane domain"/>
    <property type="match status" value="2"/>
</dbReference>
<dbReference type="Pfam" id="PF00873">
    <property type="entry name" value="ACR_tran"/>
    <property type="match status" value="1"/>
</dbReference>
<proteinExistence type="predicted"/>
<organism evidence="2 3">
    <name type="scientific">Luteimonas salinisoli</name>
    <dbReference type="NCBI Taxonomy" id="2752307"/>
    <lineage>
        <taxon>Bacteria</taxon>
        <taxon>Pseudomonadati</taxon>
        <taxon>Pseudomonadota</taxon>
        <taxon>Gammaproteobacteria</taxon>
        <taxon>Lysobacterales</taxon>
        <taxon>Lysobacteraceae</taxon>
        <taxon>Luteimonas</taxon>
    </lineage>
</organism>
<evidence type="ECO:0000313" key="2">
    <source>
        <dbReference type="EMBL" id="NZA27197.1"/>
    </source>
</evidence>
<dbReference type="PANTHER" id="PTHR32063:SF0">
    <property type="entry name" value="SWARMING MOTILITY PROTEIN SWRC"/>
    <property type="match status" value="1"/>
</dbReference>
<feature type="transmembrane region" description="Helical" evidence="1">
    <location>
        <begin position="390"/>
        <end position="414"/>
    </location>
</feature>
<evidence type="ECO:0000256" key="1">
    <source>
        <dbReference type="SAM" id="Phobius"/>
    </source>
</evidence>
<gene>
    <name evidence="2" type="ORF">H0E84_12475</name>
</gene>
<feature type="transmembrane region" description="Helical" evidence="1">
    <location>
        <begin position="364"/>
        <end position="384"/>
    </location>
</feature>
<sequence length="1052" mass="113157">MGFDRILRHGTLIAVAVLILCVLGIAAALRVPVQMIPDLEVRTIGVDTRWPGATPQDVEKEILIEQEQYLRTLPDLRRMVSTAGTGRASIELEFPFGVDVNEALIRTNNALSQVSDYPENVDEPALTTSSFSENAFMYFRIGAREDSTLDLDLDMMRDYVEDQVRPRLERVAGVSLVQVGGAAERQVRIEVDPDRLAERGLGMRDVRDALRARNVDSSGGDLDSGKRRFLVRTVGRFREAGDIGGLIVAERDGALVRLSDLAEIRLDHFERRDLSFNNGKPALSLSLRREPGSNVVQIKYAVLPEVEAINEELLAPLGLEMTLTSDDVRYVEDSIANVWRNLILGALLATLVMFAFLRSARSTLTGVVAIPICTIAAFVGLLLAGRTLNVISMAGVAFAIGMTVDNTIVVLESIDQARRRGLRRLEAAVAGVSRVWPAVLASTLTTVLVFAPILFVQEEAGQLYSDVAIAISASILASMAVAVTVVPALSARLAPAYDSRQHAPGEELFGRIGERIGWLGRGPRRRALVLGGTVAAAVLALVLLTPPAEYLPEGEEPKTFSRMIAPPGYNLTEMESIARELTQGLLPHLDDPPERFADGDTDMPALDYFNLSVDPQGLRIIAEPKAPGDIDALMDALDARFLAWPGMRAFSSRGSIISSNDGGTRSINLDISGADLAEIYRVAERAFARAEALFDGARIGSDPSTLSLDQPLLELQPRWERLAEVGLDADGFGYSVAALSDGAFADEMILDDRKVDIFLFSSAGSEQRLDRLRDLPVATPSGAVLPVSALAELRESAGTDSIRRLDGRRTVTLNIIPPRSVALETGVARVREELIAAMRSDGEIPADVSIDISGASDQLDATREAVAGNFAIALLLSYLLLVAIFRHWGRPLFVMATVPLGIAGGIVGLALLNGLGALLGALGLGRIEQSFDMITLLGFLVLLGTVVNNPILIVLETYKRLEEGAASTVAAVNDAVRTRLRPILMSTCTTIFGLSPLVLIPGAGTELYRGLGAIVLFGIATSAVVTLTFLPCLLVAVLALRERAAGLLRGRA</sequence>
<dbReference type="SUPFAM" id="SSF82693">
    <property type="entry name" value="Multidrug efflux transporter AcrB pore domain, PN1, PN2, PC1 and PC2 subdomains"/>
    <property type="match status" value="2"/>
</dbReference>
<feature type="transmembrane region" description="Helical" evidence="1">
    <location>
        <begin position="983"/>
        <end position="1004"/>
    </location>
</feature>
<dbReference type="GO" id="GO:0005886">
    <property type="term" value="C:plasma membrane"/>
    <property type="evidence" value="ECO:0007669"/>
    <property type="project" value="TreeGrafter"/>
</dbReference>
<feature type="transmembrane region" description="Helical" evidence="1">
    <location>
        <begin position="892"/>
        <end position="913"/>
    </location>
</feature>
<keyword evidence="1" id="KW-0472">Membrane</keyword>
<dbReference type="InterPro" id="IPR027463">
    <property type="entry name" value="AcrB_DN_DC_subdom"/>
</dbReference>
<feature type="transmembrane region" description="Helical" evidence="1">
    <location>
        <begin position="1010"/>
        <end position="1040"/>
    </location>
</feature>
<dbReference type="Gene3D" id="3.30.70.1430">
    <property type="entry name" value="Multidrug efflux transporter AcrB pore domain"/>
    <property type="match status" value="2"/>
</dbReference>
<reference evidence="2 3" key="1">
    <citation type="submission" date="2020-07" db="EMBL/GenBank/DDBJ databases">
        <title>Luteimonas sp. SJ-92.</title>
        <authorList>
            <person name="Huang X.-X."/>
            <person name="Xu L."/>
            <person name="Sun J.-Q."/>
        </authorList>
    </citation>
    <scope>NUCLEOTIDE SEQUENCE [LARGE SCALE GENOMIC DNA]</scope>
    <source>
        <strain evidence="2 3">SJ-92</strain>
    </source>
</reference>
<accession>A0A853JF24</accession>
<dbReference type="InterPro" id="IPR001036">
    <property type="entry name" value="Acrflvin-R"/>
</dbReference>
<dbReference type="RefSeq" id="WP_180678980.1">
    <property type="nucleotide sequence ID" value="NZ_JACCKA010000073.1"/>
</dbReference>
<protein>
    <submittedName>
        <fullName evidence="2">Efflux RND transporter permease subunit</fullName>
    </submittedName>
</protein>
<dbReference type="PRINTS" id="PR00702">
    <property type="entry name" value="ACRIFLAVINRP"/>
</dbReference>
<keyword evidence="1" id="KW-0812">Transmembrane</keyword>